<feature type="region of interest" description="Disordered" evidence="1">
    <location>
        <begin position="476"/>
        <end position="517"/>
    </location>
</feature>
<dbReference type="STRING" id="316056.RPC_1557"/>
<sequence>MSNLDVALRLRLINQLGGPAKDAKRELESVGAAAKKLDGAKADKIARDLARTKAEAKGADAALQKAAAGAKRLDGTSADRLSAKLRKATAHSDQLAQSLRRVRSEANSADHAGKVDPVFLQRQGRGGSAVIAGGTARMMGAVGGAYAGVRAVGAIKQSFEDFAALDRRLTRLGITAEATKAQVDGATVKVREIAQQYAVPVEEVLKGLEALVTQGKELPEALAMMDAVVKSAQASGAAAEDMSNSAGAMMTNLKLKVEELPEAFDRLAYAGKKGQFELKDMARYFPELAAAWANVGQKGADKLADLAAATQIIRKEAGTSEKTFNGIRDLLAKINSTDVQNNFKKMGVDLEAGLKKGAKEGKPLLDVITELTEKALKGDMAKLPQLFGEIDSRTAISALINLKAEFRSLRAEIQTKALGTINADVVRLTGDARASIDKLANAWSAAGTAVGKFVAEATPAVGILEKLSRGIDSAREYMSGDKKDDPKKDAPRVDEPAGPKSQFSGRMQSYEHARATRAALNARRPKLSDFSGRFQSQNYAKALAQWEREQRAYRTERGAASPKEERNFSPVTSFTPPPIGRRQAAPTDPRNYSPVPPVAASEAETTMQRIRRAVASESAKAVADSQSATERIRAMWNFQVSPQISPRFGAAPGGSGQSPRDPAPATAAPAAPSKRADAGARVQIVNHFTINNTGANGERIGRDIARQLAQLGDSSSALFDTV</sequence>
<dbReference type="HOGENOM" id="CLU_365963_0_0_5"/>
<dbReference type="AlphaFoldDB" id="Q218R7"/>
<dbReference type="NCBIfam" id="TIGR01760">
    <property type="entry name" value="tape_meas_TP901"/>
    <property type="match status" value="1"/>
</dbReference>
<feature type="compositionally biased region" description="Basic and acidic residues" evidence="1">
    <location>
        <begin position="476"/>
        <end position="497"/>
    </location>
</feature>
<name>Q218R7_RHOPB</name>
<dbReference type="KEGG" id="rpc:RPC_1557"/>
<feature type="region of interest" description="Disordered" evidence="1">
    <location>
        <begin position="644"/>
        <end position="676"/>
    </location>
</feature>
<dbReference type="OrthoDB" id="8019720at2"/>
<accession>Q218R7</accession>
<gene>
    <name evidence="3" type="ordered locus">RPC_1557</name>
</gene>
<proteinExistence type="predicted"/>
<evidence type="ECO:0000313" key="3">
    <source>
        <dbReference type="EMBL" id="ABD87119.1"/>
    </source>
</evidence>
<protein>
    <submittedName>
        <fullName evidence="3">Phage tail tape measure protein TP901, core region</fullName>
    </submittedName>
</protein>
<feature type="compositionally biased region" description="Basic and acidic residues" evidence="1">
    <location>
        <begin position="553"/>
        <end position="567"/>
    </location>
</feature>
<dbReference type="EMBL" id="CP000301">
    <property type="protein sequence ID" value="ABD87119.1"/>
    <property type="molecule type" value="Genomic_DNA"/>
</dbReference>
<dbReference type="RefSeq" id="WP_011472024.1">
    <property type="nucleotide sequence ID" value="NC_007925.1"/>
</dbReference>
<dbReference type="Pfam" id="PF10145">
    <property type="entry name" value="PhageMin_Tail"/>
    <property type="match status" value="1"/>
</dbReference>
<evidence type="ECO:0000256" key="1">
    <source>
        <dbReference type="SAM" id="MobiDB-lite"/>
    </source>
</evidence>
<evidence type="ECO:0000259" key="2">
    <source>
        <dbReference type="Pfam" id="PF10145"/>
    </source>
</evidence>
<dbReference type="eggNOG" id="COG5283">
    <property type="taxonomic scope" value="Bacteria"/>
</dbReference>
<dbReference type="InterPro" id="IPR010090">
    <property type="entry name" value="Phage_tape_meas"/>
</dbReference>
<reference evidence="3" key="1">
    <citation type="submission" date="2006-03" db="EMBL/GenBank/DDBJ databases">
        <title>Complete sequence of Rhodopseudomonas palustris BisB18.</title>
        <authorList>
            <consortium name="US DOE Joint Genome Institute"/>
            <person name="Copeland A."/>
            <person name="Lucas S."/>
            <person name="Lapidus A."/>
            <person name="Barry K."/>
            <person name="Detter J.C."/>
            <person name="Glavina del Rio T."/>
            <person name="Hammon N."/>
            <person name="Israni S."/>
            <person name="Dalin E."/>
            <person name="Tice H."/>
            <person name="Pitluck S."/>
            <person name="Chain P."/>
            <person name="Malfatti S."/>
            <person name="Shin M."/>
            <person name="Vergez L."/>
            <person name="Schmutz J."/>
            <person name="Larimer F."/>
            <person name="Land M."/>
            <person name="Hauser L."/>
            <person name="Pelletier D.A."/>
            <person name="Kyrpides N."/>
            <person name="Anderson I."/>
            <person name="Oda Y."/>
            <person name="Harwood C.S."/>
            <person name="Richardson P."/>
        </authorList>
    </citation>
    <scope>NUCLEOTIDE SEQUENCE [LARGE SCALE GENOMIC DNA]</scope>
    <source>
        <strain evidence="3">BisB18</strain>
    </source>
</reference>
<feature type="compositionally biased region" description="Low complexity" evidence="1">
    <location>
        <begin position="659"/>
        <end position="673"/>
    </location>
</feature>
<feature type="region of interest" description="Disordered" evidence="1">
    <location>
        <begin position="553"/>
        <end position="604"/>
    </location>
</feature>
<organism evidence="3">
    <name type="scientific">Rhodopseudomonas palustris (strain BisB18)</name>
    <dbReference type="NCBI Taxonomy" id="316056"/>
    <lineage>
        <taxon>Bacteria</taxon>
        <taxon>Pseudomonadati</taxon>
        <taxon>Pseudomonadota</taxon>
        <taxon>Alphaproteobacteria</taxon>
        <taxon>Hyphomicrobiales</taxon>
        <taxon>Nitrobacteraceae</taxon>
        <taxon>Rhodopseudomonas</taxon>
    </lineage>
</organism>
<feature type="domain" description="Phage tail tape measure protein" evidence="2">
    <location>
        <begin position="189"/>
        <end position="387"/>
    </location>
</feature>